<dbReference type="AlphaFoldDB" id="A0A348FYL2"/>
<proteinExistence type="predicted"/>
<dbReference type="Proteomes" id="UP000266934">
    <property type="component" value="Chromosome"/>
</dbReference>
<accession>A0A348FYL2</accession>
<name>A0A348FYL2_9HYPH</name>
<dbReference type="RefSeq" id="WP_126398267.1">
    <property type="nucleotide sequence ID" value="NZ_AP018907.1"/>
</dbReference>
<reference evidence="1 2" key="1">
    <citation type="submission" date="2018-08" db="EMBL/GenBank/DDBJ databases">
        <title>Complete genome sequencing of Blastochloris tepida GI.</title>
        <authorList>
            <person name="Tsukatani Y."/>
            <person name="Mori H."/>
        </authorList>
    </citation>
    <scope>NUCLEOTIDE SEQUENCE [LARGE SCALE GENOMIC DNA]</scope>
    <source>
        <strain evidence="1 2">GI</strain>
    </source>
</reference>
<keyword evidence="2" id="KW-1185">Reference proteome</keyword>
<evidence type="ECO:0000313" key="2">
    <source>
        <dbReference type="Proteomes" id="UP000266934"/>
    </source>
</evidence>
<dbReference type="EMBL" id="AP018907">
    <property type="protein sequence ID" value="BBF92395.1"/>
    <property type="molecule type" value="Genomic_DNA"/>
</dbReference>
<evidence type="ECO:0000313" key="1">
    <source>
        <dbReference type="EMBL" id="BBF92395.1"/>
    </source>
</evidence>
<dbReference type="KEGG" id="blag:BLTE_10800"/>
<sequence>MSIVLALKVDPGVPIRRGSAYFWRVIRDLTETDRDAAITVPDIHRQTAGADPATIRSFLQTLARAGILEELPTARGQAARWRVVRRPTHLPRLSRDGRVVPSGQDAMWTAIRNHAEFDARDIAHSATTEERPVSLATALAYIQRLHHAGYLKVQRAGTPGQHAVYRLKRAMNTGPAAPMILRTKLVYDPNTHAVVGAAEAEEVAP</sequence>
<gene>
    <name evidence="1" type="ORF">BLTE_10800</name>
</gene>
<dbReference type="OrthoDB" id="8080957at2"/>
<protein>
    <submittedName>
        <fullName evidence="1">Uncharacterized protein</fullName>
    </submittedName>
</protein>
<organism evidence="1 2">
    <name type="scientific">Blastochloris tepida</name>
    <dbReference type="NCBI Taxonomy" id="2233851"/>
    <lineage>
        <taxon>Bacteria</taxon>
        <taxon>Pseudomonadati</taxon>
        <taxon>Pseudomonadota</taxon>
        <taxon>Alphaproteobacteria</taxon>
        <taxon>Hyphomicrobiales</taxon>
        <taxon>Blastochloridaceae</taxon>
        <taxon>Blastochloris</taxon>
    </lineage>
</organism>